<keyword evidence="4 6" id="KW-0472">Membrane</keyword>
<reference evidence="9" key="1">
    <citation type="submission" date="2020-09" db="EMBL/GenBank/DDBJ databases">
        <authorList>
            <person name="Kikuchi T."/>
        </authorList>
    </citation>
    <scope>NUCLEOTIDE SEQUENCE</scope>
    <source>
        <strain evidence="9">SH1</strain>
    </source>
</reference>
<feature type="transmembrane region" description="Helical" evidence="6">
    <location>
        <begin position="684"/>
        <end position="704"/>
    </location>
</feature>
<dbReference type="Proteomes" id="UP000614601">
    <property type="component" value="Unassembled WGS sequence"/>
</dbReference>
<evidence type="ECO:0000256" key="3">
    <source>
        <dbReference type="ARBA" id="ARBA00022989"/>
    </source>
</evidence>
<feature type="transmembrane region" description="Helical" evidence="6">
    <location>
        <begin position="621"/>
        <end position="639"/>
    </location>
</feature>
<keyword evidence="2 6" id="KW-0812">Transmembrane</keyword>
<dbReference type="AlphaFoldDB" id="A0A811KEA8"/>
<dbReference type="Gene3D" id="3.40.50.2300">
    <property type="match status" value="2"/>
</dbReference>
<keyword evidence="3 6" id="KW-1133">Transmembrane helix</keyword>
<dbReference type="EMBL" id="CAJFDH010000003">
    <property type="protein sequence ID" value="CAD5213827.1"/>
    <property type="molecule type" value="Genomic_DNA"/>
</dbReference>
<evidence type="ECO:0000256" key="5">
    <source>
        <dbReference type="ARBA" id="ARBA00023180"/>
    </source>
</evidence>
<feature type="chain" id="PRO_5035594840" description="Receptor ligand binding region domain-containing protein" evidence="7">
    <location>
        <begin position="24"/>
        <end position="925"/>
    </location>
</feature>
<evidence type="ECO:0000256" key="2">
    <source>
        <dbReference type="ARBA" id="ARBA00022692"/>
    </source>
</evidence>
<comment type="subcellular location">
    <subcellularLocation>
        <location evidence="1">Membrane</location>
    </subcellularLocation>
</comment>
<evidence type="ECO:0000256" key="1">
    <source>
        <dbReference type="ARBA" id="ARBA00004370"/>
    </source>
</evidence>
<dbReference type="InterPro" id="IPR028082">
    <property type="entry name" value="Peripla_BP_I"/>
</dbReference>
<evidence type="ECO:0000259" key="8">
    <source>
        <dbReference type="Pfam" id="PF01094"/>
    </source>
</evidence>
<gene>
    <name evidence="9" type="ORF">BOKJ2_LOCUS5287</name>
</gene>
<dbReference type="Proteomes" id="UP000783686">
    <property type="component" value="Unassembled WGS sequence"/>
</dbReference>
<dbReference type="PANTHER" id="PTHR24060">
    <property type="entry name" value="METABOTROPIC GLUTAMATE RECEPTOR"/>
    <property type="match status" value="1"/>
</dbReference>
<dbReference type="OrthoDB" id="425344at2759"/>
<protein>
    <recommendedName>
        <fullName evidence="8">Receptor ligand binding region domain-containing protein</fullName>
    </recommendedName>
</protein>
<feature type="signal peptide" evidence="7">
    <location>
        <begin position="1"/>
        <end position="23"/>
    </location>
</feature>
<evidence type="ECO:0000256" key="4">
    <source>
        <dbReference type="ARBA" id="ARBA00023136"/>
    </source>
</evidence>
<dbReference type="SUPFAM" id="SSF53822">
    <property type="entry name" value="Periplasmic binding protein-like I"/>
    <property type="match status" value="1"/>
</dbReference>
<organism evidence="9 10">
    <name type="scientific">Bursaphelenchus okinawaensis</name>
    <dbReference type="NCBI Taxonomy" id="465554"/>
    <lineage>
        <taxon>Eukaryota</taxon>
        <taxon>Metazoa</taxon>
        <taxon>Ecdysozoa</taxon>
        <taxon>Nematoda</taxon>
        <taxon>Chromadorea</taxon>
        <taxon>Rhabditida</taxon>
        <taxon>Tylenchina</taxon>
        <taxon>Tylenchomorpha</taxon>
        <taxon>Aphelenchoidea</taxon>
        <taxon>Aphelenchoididae</taxon>
        <taxon>Bursaphelenchus</taxon>
    </lineage>
</organism>
<dbReference type="Pfam" id="PF01094">
    <property type="entry name" value="ANF_receptor"/>
    <property type="match status" value="1"/>
</dbReference>
<name>A0A811KEA8_9BILA</name>
<feature type="transmembrane region" description="Helical" evidence="6">
    <location>
        <begin position="806"/>
        <end position="826"/>
    </location>
</feature>
<proteinExistence type="predicted"/>
<dbReference type="InterPro" id="IPR001828">
    <property type="entry name" value="ANF_lig-bd_rcpt"/>
</dbReference>
<keyword evidence="7" id="KW-0732">Signal</keyword>
<keyword evidence="5" id="KW-0325">Glycoprotein</keyword>
<dbReference type="EMBL" id="CAJFCW020000003">
    <property type="protein sequence ID" value="CAG9101635.1"/>
    <property type="molecule type" value="Genomic_DNA"/>
</dbReference>
<dbReference type="InterPro" id="IPR050726">
    <property type="entry name" value="mGluR"/>
</dbReference>
<accession>A0A811KEA8</accession>
<feature type="transmembrane region" description="Helical" evidence="6">
    <location>
        <begin position="730"/>
        <end position="750"/>
    </location>
</feature>
<keyword evidence="10" id="KW-1185">Reference proteome</keyword>
<evidence type="ECO:0000256" key="7">
    <source>
        <dbReference type="SAM" id="SignalP"/>
    </source>
</evidence>
<feature type="transmembrane region" description="Helical" evidence="6">
    <location>
        <begin position="778"/>
        <end position="799"/>
    </location>
</feature>
<feature type="domain" description="Receptor ligand binding region" evidence="8">
    <location>
        <begin position="167"/>
        <end position="486"/>
    </location>
</feature>
<comment type="caution">
    <text evidence="9">The sequence shown here is derived from an EMBL/GenBank/DDBJ whole genome shotgun (WGS) entry which is preliminary data.</text>
</comment>
<dbReference type="GO" id="GO:0016020">
    <property type="term" value="C:membrane"/>
    <property type="evidence" value="ECO:0007669"/>
    <property type="project" value="UniProtKB-SubCell"/>
</dbReference>
<feature type="transmembrane region" description="Helical" evidence="6">
    <location>
        <begin position="651"/>
        <end position="672"/>
    </location>
</feature>
<evidence type="ECO:0000313" key="10">
    <source>
        <dbReference type="Proteomes" id="UP000614601"/>
    </source>
</evidence>
<sequence>MRKSKFLLFSVVYLSILILFGNGEEQRDYHQVIDQLAKALSNKAQSMRNVTQILDKVIDKPTQKYNISSSNWRQFSNTSTESYSLPYAPYRPSAIENLKNVLNVTAPPTSLPQQRVTVPSQRLLNDILVVRSSRRLYILALVSIHESLNGRGYECGPIDVNSMVHLGSMLSALDEINEKILEPDLNLGMIVVDTCSADLRTLANLYELFTGTNIQRNDIVAVIHDDNAHFPITDKYLSHLELPIVKTFFPRKREPLVSSVLPYITEPIEAIMDLLKHTKSTCVSVIHDEAYTDFVSDLSNLAFERYMCIDRVLNVSSVAGVAAQQKVIRQLLLSEARVVLVMYTERSWLDFIEALNEEMVISGRFIFATVKSERWATSRLFSDIWPKFDQLLFSVAYKPHRNISYYNKLNADFPQLPFPVQWLRQFWTTAFKCHFSGDQNYGEQFSRICPTQQKLDLSSISPAFNVAPSSLAVHSIGHALRTLVERNCPGALVKTLTDCLNEPYTPLNLLVRSVSFVHPLTKSPSTFSMSSGNGFGKAELVLTKLVFNKDQLVDEELGIWDSEGGLTYTANSNLFVEDRDGTRVQVVSQCPKSSCWGSSAIKRTAKHLPKLMDSVLNTNTLVFSCVAVVLMFICLMCTYQKMVSSVSDPFWVCSSLSFVGCAMTSVASILFITQPSEPICALRLGLYSVCLISVVVPITVRVIGSYNYHTVSLKGNIVSNNRGFSGVTQFWSAVMLIISQCLLIAQWSAFDDIRALAFSQFEAQFSWRCMGGEQSEYVMIRSCAFVGLMTILTVMAAIFRCSAKDFHAVILSFNVWSINAAIWYFAPEFNFQFRDLGIGILMLYFAVSTLISSYCFSPKYPVMELYSATLSSTLMDDNKRGTLRRKTQFIEQEQEYRTLGRSYATMQQPRTIPRSTSANINAATT</sequence>
<evidence type="ECO:0000313" key="9">
    <source>
        <dbReference type="EMBL" id="CAD5213827.1"/>
    </source>
</evidence>
<feature type="transmembrane region" description="Helical" evidence="6">
    <location>
        <begin position="838"/>
        <end position="856"/>
    </location>
</feature>
<evidence type="ECO:0000256" key="6">
    <source>
        <dbReference type="SAM" id="Phobius"/>
    </source>
</evidence>